<accession>A0AAW1H6K3</accession>
<feature type="compositionally biased region" description="Low complexity" evidence="1">
    <location>
        <begin position="163"/>
        <end position="176"/>
    </location>
</feature>
<dbReference type="AlphaFoldDB" id="A0AAW1H6K3"/>
<dbReference type="Proteomes" id="UP001443914">
    <property type="component" value="Unassembled WGS sequence"/>
</dbReference>
<dbReference type="EMBL" id="JBDFQZ010000013">
    <property type="protein sequence ID" value="KAK9670398.1"/>
    <property type="molecule type" value="Genomic_DNA"/>
</dbReference>
<feature type="compositionally biased region" description="Basic and acidic residues" evidence="1">
    <location>
        <begin position="135"/>
        <end position="148"/>
    </location>
</feature>
<name>A0AAW1H6K3_SAPOF</name>
<protein>
    <submittedName>
        <fullName evidence="2">Uncharacterized protein</fullName>
    </submittedName>
</protein>
<gene>
    <name evidence="2" type="ORF">RND81_13G199300</name>
</gene>
<feature type="region of interest" description="Disordered" evidence="1">
    <location>
        <begin position="1"/>
        <end position="20"/>
    </location>
</feature>
<reference evidence="2" key="1">
    <citation type="submission" date="2024-03" db="EMBL/GenBank/DDBJ databases">
        <title>WGS assembly of Saponaria officinalis var. Norfolk2.</title>
        <authorList>
            <person name="Jenkins J."/>
            <person name="Shu S."/>
            <person name="Grimwood J."/>
            <person name="Barry K."/>
            <person name="Goodstein D."/>
            <person name="Schmutz J."/>
            <person name="Leebens-Mack J."/>
            <person name="Osbourn A."/>
        </authorList>
    </citation>
    <scope>NUCLEOTIDE SEQUENCE [LARGE SCALE GENOMIC DNA]</scope>
    <source>
        <strain evidence="2">JIC</strain>
    </source>
</reference>
<evidence type="ECO:0000313" key="3">
    <source>
        <dbReference type="Proteomes" id="UP001443914"/>
    </source>
</evidence>
<dbReference type="PANTHER" id="PTHR31722:SF62">
    <property type="entry name" value="EMB|CAB62433.1"/>
    <property type="match status" value="1"/>
</dbReference>
<comment type="caution">
    <text evidence="2">The sequence shown here is derived from an EMBL/GenBank/DDBJ whole genome shotgun (WGS) entry which is preliminary data.</text>
</comment>
<evidence type="ECO:0000313" key="2">
    <source>
        <dbReference type="EMBL" id="KAK9670398.1"/>
    </source>
</evidence>
<evidence type="ECO:0000256" key="1">
    <source>
        <dbReference type="SAM" id="MobiDB-lite"/>
    </source>
</evidence>
<organism evidence="2 3">
    <name type="scientific">Saponaria officinalis</name>
    <name type="common">Common soapwort</name>
    <name type="synonym">Lychnis saponaria</name>
    <dbReference type="NCBI Taxonomy" id="3572"/>
    <lineage>
        <taxon>Eukaryota</taxon>
        <taxon>Viridiplantae</taxon>
        <taxon>Streptophyta</taxon>
        <taxon>Embryophyta</taxon>
        <taxon>Tracheophyta</taxon>
        <taxon>Spermatophyta</taxon>
        <taxon>Magnoliopsida</taxon>
        <taxon>eudicotyledons</taxon>
        <taxon>Gunneridae</taxon>
        <taxon>Pentapetalae</taxon>
        <taxon>Caryophyllales</taxon>
        <taxon>Caryophyllaceae</taxon>
        <taxon>Caryophylleae</taxon>
        <taxon>Saponaria</taxon>
    </lineage>
</organism>
<proteinExistence type="predicted"/>
<dbReference type="PANTHER" id="PTHR31722">
    <property type="entry name" value="OS06G0675200 PROTEIN"/>
    <property type="match status" value="1"/>
</dbReference>
<sequence>MACLEMYKNSTQPSQPTPMSPRISFSNDFVESSHNSRHLLCNSTSSLERHSPPSLDFEFSVSNHSMLPADELFFKGRLLPFKDNNNGKMQRTLRDELLVDDECDFSLKPLKGSSSSSSNRWKGFLGLRKSHIGSKKSDKSGSFDDPKRFAFPPQDANLTNSLQDTVSVSSDSQSSTDMEMGI</sequence>
<keyword evidence="3" id="KW-1185">Reference proteome</keyword>
<feature type="region of interest" description="Disordered" evidence="1">
    <location>
        <begin position="132"/>
        <end position="182"/>
    </location>
</feature>